<keyword evidence="2" id="KW-0012">Acyltransferase</keyword>
<feature type="domain" description="Gcp-like" evidence="1">
    <location>
        <begin position="31"/>
        <end position="93"/>
    </location>
</feature>
<evidence type="ECO:0000313" key="2">
    <source>
        <dbReference type="EMBL" id="HIX19673.1"/>
    </source>
</evidence>
<dbReference type="EC" id="2.3.1.234" evidence="2"/>
<organism evidence="2 3">
    <name type="scientific">Candidatus Akkermansia intestinigallinarum</name>
    <dbReference type="NCBI Taxonomy" id="2838431"/>
    <lineage>
        <taxon>Bacteria</taxon>
        <taxon>Pseudomonadati</taxon>
        <taxon>Verrucomicrobiota</taxon>
        <taxon>Verrucomicrobiia</taxon>
        <taxon>Verrucomicrobiales</taxon>
        <taxon>Akkermansiaceae</taxon>
        <taxon>Akkermansia</taxon>
    </lineage>
</organism>
<dbReference type="GO" id="GO:0002949">
    <property type="term" value="P:tRNA threonylcarbamoyladenosine modification"/>
    <property type="evidence" value="ECO:0007669"/>
    <property type="project" value="InterPro"/>
</dbReference>
<evidence type="ECO:0000313" key="3">
    <source>
        <dbReference type="Proteomes" id="UP000823964"/>
    </source>
</evidence>
<dbReference type="InterPro" id="IPR043129">
    <property type="entry name" value="ATPase_NBD"/>
</dbReference>
<dbReference type="SUPFAM" id="SSF53067">
    <property type="entry name" value="Actin-like ATPase domain"/>
    <property type="match status" value="1"/>
</dbReference>
<name>A0A9D2AHS6_9BACT</name>
<dbReference type="Pfam" id="PF00814">
    <property type="entry name" value="TsaD"/>
    <property type="match status" value="1"/>
</dbReference>
<sequence length="211" mass="22418">MNILALETSQPDASLCLHSGGSVSFVRQWHAERNHDAYLFPALRDALNLLGDESLDLILVGAGPGSYGGVRVALAAAVGLSMVRGAPVVALPSWLQLTKDGMSIFSDAKRGGWTLQPPDGDLRVVGADELRQLAADGASLGTVETREHLAALGLPTSVPCSLRPDAEGLVASWLALSPDRRQHFAGKPAEPIYVRPPHITAAKHKPWEIRA</sequence>
<comment type="caution">
    <text evidence="2">The sequence shown here is derived from an EMBL/GenBank/DDBJ whole genome shotgun (WGS) entry which is preliminary data.</text>
</comment>
<keyword evidence="2" id="KW-0808">Transferase</keyword>
<dbReference type="NCBIfam" id="TIGR03725">
    <property type="entry name" value="T6A_YeaZ"/>
    <property type="match status" value="1"/>
</dbReference>
<accession>A0A9D2AHS6</accession>
<dbReference type="AlphaFoldDB" id="A0A9D2AHS6"/>
<protein>
    <submittedName>
        <fullName evidence="2">tRNA (Adenosine(37)-N6)-threonylcarbamoyltransferase complex dimerization subunit type 1 TsaB</fullName>
        <ecNumber evidence="2">2.3.1.234</ecNumber>
    </submittedName>
</protein>
<dbReference type="GO" id="GO:0061711">
    <property type="term" value="F:tRNA N(6)-L-threonylcarbamoyladenine synthase activity"/>
    <property type="evidence" value="ECO:0007669"/>
    <property type="project" value="UniProtKB-EC"/>
</dbReference>
<reference evidence="2" key="1">
    <citation type="journal article" date="2021" name="PeerJ">
        <title>Extensive microbial diversity within the chicken gut microbiome revealed by metagenomics and culture.</title>
        <authorList>
            <person name="Gilroy R."/>
            <person name="Ravi A."/>
            <person name="Getino M."/>
            <person name="Pursley I."/>
            <person name="Horton D.L."/>
            <person name="Alikhan N.F."/>
            <person name="Baker D."/>
            <person name="Gharbi K."/>
            <person name="Hall N."/>
            <person name="Watson M."/>
            <person name="Adriaenssens E.M."/>
            <person name="Foster-Nyarko E."/>
            <person name="Jarju S."/>
            <person name="Secka A."/>
            <person name="Antonio M."/>
            <person name="Oren A."/>
            <person name="Chaudhuri R.R."/>
            <person name="La Ragione R."/>
            <person name="Hildebrand F."/>
            <person name="Pallen M.J."/>
        </authorList>
    </citation>
    <scope>NUCLEOTIDE SEQUENCE</scope>
    <source>
        <strain evidence="2">14975</strain>
    </source>
</reference>
<evidence type="ECO:0000259" key="1">
    <source>
        <dbReference type="Pfam" id="PF00814"/>
    </source>
</evidence>
<dbReference type="EMBL" id="DXFQ01000057">
    <property type="protein sequence ID" value="HIX19673.1"/>
    <property type="molecule type" value="Genomic_DNA"/>
</dbReference>
<dbReference type="InterPro" id="IPR022496">
    <property type="entry name" value="T6A_TsaB"/>
</dbReference>
<gene>
    <name evidence="2" type="primary">tsaB</name>
    <name evidence="2" type="ORF">H9862_03610</name>
</gene>
<dbReference type="Proteomes" id="UP000823964">
    <property type="component" value="Unassembled WGS sequence"/>
</dbReference>
<dbReference type="InterPro" id="IPR000905">
    <property type="entry name" value="Gcp-like_dom"/>
</dbReference>
<reference evidence="2" key="2">
    <citation type="submission" date="2021-04" db="EMBL/GenBank/DDBJ databases">
        <authorList>
            <person name="Gilroy R."/>
        </authorList>
    </citation>
    <scope>NUCLEOTIDE SEQUENCE</scope>
    <source>
        <strain evidence="2">14975</strain>
    </source>
</reference>
<proteinExistence type="predicted"/>
<dbReference type="Gene3D" id="3.30.420.40">
    <property type="match status" value="1"/>
</dbReference>